<comment type="caution">
    <text evidence="11">The sequence shown here is derived from an EMBL/GenBank/DDBJ whole genome shotgun (WGS) entry which is preliminary data.</text>
</comment>
<dbReference type="Gene3D" id="3.20.20.70">
    <property type="entry name" value="Aldolase class I"/>
    <property type="match status" value="1"/>
</dbReference>
<dbReference type="GO" id="GO:0000162">
    <property type="term" value="P:L-tryptophan biosynthetic process"/>
    <property type="evidence" value="ECO:0007669"/>
    <property type="project" value="UniProtKB-UniRule"/>
</dbReference>
<dbReference type="PANTHER" id="PTHR42894">
    <property type="entry name" value="N-(5'-PHOSPHORIBOSYL)ANTHRANILATE ISOMERASE"/>
    <property type="match status" value="1"/>
</dbReference>
<evidence type="ECO:0000256" key="9">
    <source>
        <dbReference type="HAMAP-Rule" id="MF_00135"/>
    </source>
</evidence>
<dbReference type="CDD" id="cd00405">
    <property type="entry name" value="PRAI"/>
    <property type="match status" value="1"/>
</dbReference>
<keyword evidence="8 9" id="KW-0413">Isomerase</keyword>
<dbReference type="EC" id="5.3.1.24" evidence="3 9"/>
<evidence type="ECO:0000256" key="6">
    <source>
        <dbReference type="ARBA" id="ARBA00022822"/>
    </source>
</evidence>
<gene>
    <name evidence="9" type="primary">trpF</name>
    <name evidence="11" type="ORF">FEE95_21005</name>
</gene>
<dbReference type="InterPro" id="IPR001240">
    <property type="entry name" value="PRAI_dom"/>
</dbReference>
<evidence type="ECO:0000256" key="5">
    <source>
        <dbReference type="ARBA" id="ARBA00022605"/>
    </source>
</evidence>
<comment type="pathway">
    <text evidence="2 9">Amino-acid biosynthesis; L-tryptophan biosynthesis; L-tryptophan from chorismate: step 3/5.</text>
</comment>
<feature type="domain" description="N-(5'phosphoribosyl) anthranilate isomerase (PRAI)" evidence="10">
    <location>
        <begin position="17"/>
        <end position="226"/>
    </location>
</feature>
<keyword evidence="7 9" id="KW-0057">Aromatic amino acid biosynthesis</keyword>
<organism evidence="11 12">
    <name type="scientific">Maribacter algarum</name>
    <name type="common">ex Zhang et al. 2020</name>
    <dbReference type="NCBI Taxonomy" id="2578118"/>
    <lineage>
        <taxon>Bacteria</taxon>
        <taxon>Pseudomonadati</taxon>
        <taxon>Bacteroidota</taxon>
        <taxon>Flavobacteriia</taxon>
        <taxon>Flavobacteriales</taxon>
        <taxon>Flavobacteriaceae</taxon>
        <taxon>Maribacter</taxon>
    </lineage>
</organism>
<dbReference type="OrthoDB" id="9786954at2"/>
<dbReference type="HAMAP" id="MF_00135">
    <property type="entry name" value="PRAI"/>
    <property type="match status" value="1"/>
</dbReference>
<evidence type="ECO:0000256" key="1">
    <source>
        <dbReference type="ARBA" id="ARBA00001164"/>
    </source>
</evidence>
<keyword evidence="6 9" id="KW-0822">Tryptophan biosynthesis</keyword>
<comment type="similarity">
    <text evidence="9">Belongs to the TrpF family.</text>
</comment>
<evidence type="ECO:0000256" key="3">
    <source>
        <dbReference type="ARBA" id="ARBA00012572"/>
    </source>
</evidence>
<dbReference type="Pfam" id="PF00697">
    <property type="entry name" value="PRAI"/>
    <property type="match status" value="1"/>
</dbReference>
<dbReference type="UniPathway" id="UPA00035">
    <property type="reaction ID" value="UER00042"/>
</dbReference>
<keyword evidence="12" id="KW-1185">Reference proteome</keyword>
<dbReference type="EMBL" id="VATY01000006">
    <property type="protein sequence ID" value="TMM52170.1"/>
    <property type="molecule type" value="Genomic_DNA"/>
</dbReference>
<evidence type="ECO:0000256" key="2">
    <source>
        <dbReference type="ARBA" id="ARBA00004664"/>
    </source>
</evidence>
<evidence type="ECO:0000313" key="11">
    <source>
        <dbReference type="EMBL" id="TMM52170.1"/>
    </source>
</evidence>
<dbReference type="InterPro" id="IPR013785">
    <property type="entry name" value="Aldolase_TIM"/>
</dbReference>
<protein>
    <recommendedName>
        <fullName evidence="4 9">N-(5'-phosphoribosyl)anthranilate isomerase</fullName>
        <shortName evidence="9">PRAI</shortName>
        <ecNumber evidence="3 9">5.3.1.24</ecNumber>
    </recommendedName>
</protein>
<accession>A0A5S3PDW3</accession>
<name>A0A5S3PDW3_9FLAO</name>
<proteinExistence type="inferred from homology"/>
<reference evidence="11 12" key="1">
    <citation type="submission" date="2019-05" db="EMBL/GenBank/DDBJ databases">
        <authorList>
            <person name="Zhang J.-Y."/>
            <person name="Feg X."/>
            <person name="Du Z.-J."/>
        </authorList>
    </citation>
    <scope>NUCLEOTIDE SEQUENCE [LARGE SCALE GENOMIC DNA]</scope>
    <source>
        <strain evidence="11 12">RZ26</strain>
    </source>
</reference>
<evidence type="ECO:0000256" key="7">
    <source>
        <dbReference type="ARBA" id="ARBA00023141"/>
    </source>
</evidence>
<dbReference type="InterPro" id="IPR044643">
    <property type="entry name" value="TrpF_fam"/>
</dbReference>
<evidence type="ECO:0000256" key="8">
    <source>
        <dbReference type="ARBA" id="ARBA00023235"/>
    </source>
</evidence>
<dbReference type="GO" id="GO:0004640">
    <property type="term" value="F:phosphoribosylanthranilate isomerase activity"/>
    <property type="evidence" value="ECO:0007669"/>
    <property type="project" value="UniProtKB-UniRule"/>
</dbReference>
<evidence type="ECO:0000256" key="4">
    <source>
        <dbReference type="ARBA" id="ARBA00022272"/>
    </source>
</evidence>
<dbReference type="AlphaFoldDB" id="A0A5S3PDW3"/>
<dbReference type="PANTHER" id="PTHR42894:SF1">
    <property type="entry name" value="N-(5'-PHOSPHORIBOSYL)ANTHRANILATE ISOMERASE"/>
    <property type="match status" value="1"/>
</dbReference>
<evidence type="ECO:0000313" key="12">
    <source>
        <dbReference type="Proteomes" id="UP000310314"/>
    </source>
</evidence>
<evidence type="ECO:0000259" key="10">
    <source>
        <dbReference type="Pfam" id="PF00697"/>
    </source>
</evidence>
<dbReference type="InterPro" id="IPR011060">
    <property type="entry name" value="RibuloseP-bd_barrel"/>
</dbReference>
<dbReference type="SUPFAM" id="SSF51366">
    <property type="entry name" value="Ribulose-phoshate binding barrel"/>
    <property type="match status" value="1"/>
</dbReference>
<keyword evidence="5 9" id="KW-0028">Amino-acid biosynthesis</keyword>
<comment type="catalytic activity">
    <reaction evidence="1 9">
        <text>N-(5-phospho-beta-D-ribosyl)anthranilate = 1-(2-carboxyphenylamino)-1-deoxy-D-ribulose 5-phosphate</text>
        <dbReference type="Rhea" id="RHEA:21540"/>
        <dbReference type="ChEBI" id="CHEBI:18277"/>
        <dbReference type="ChEBI" id="CHEBI:58613"/>
        <dbReference type="EC" id="5.3.1.24"/>
    </reaction>
</comment>
<sequence>MFIEVGLFEAGNNKLKVKICGVTRPQDIISCSNLGIDAVGFLLGDRFGRYPSDKLSLMEVANLINLVPNDMTSVVLIKSVDKEEIISIIEKTEPNAIQLQNPLISSETLKFLFHTYTKVEFIKTIKIQETDNVNSILLNALPFTKMVDAFLLDSARGGSGKTHNWNISKEVVGYLHSLKIPVVLAGGLTTNNVLHSVNLVKPNMIDLMTGVSLERGIKNIDEIKKLQNILKLNEL</sequence>
<dbReference type="Proteomes" id="UP000310314">
    <property type="component" value="Unassembled WGS sequence"/>
</dbReference>